<evidence type="ECO:0000313" key="1">
    <source>
        <dbReference type="EMBL" id="EGO58297.1"/>
    </source>
</evidence>
<accession>F8MKR9</accession>
<sequence>MCRLSPAVRLRTHPIHPPDYVLELGSRVRCVAHEHEKGPVRGHAGAYSGSVGYCCGADVLGLCEPNRSCKPKGWKKTNKAKKAKKIGLSRRELNPGLERIELMFKLDKLTY</sequence>
<dbReference type="EMBL" id="GL891304">
    <property type="protein sequence ID" value="EGO58297.1"/>
    <property type="molecule type" value="Genomic_DNA"/>
</dbReference>
<evidence type="ECO:0000313" key="2">
    <source>
        <dbReference type="Proteomes" id="UP000008065"/>
    </source>
</evidence>
<protein>
    <submittedName>
        <fullName evidence="1">Uncharacterized protein</fullName>
    </submittedName>
</protein>
<proteinExistence type="predicted"/>
<dbReference type="AlphaFoldDB" id="F8MKR9"/>
<keyword evidence="2" id="KW-1185">Reference proteome</keyword>
<organism evidence="1 2">
    <name type="scientific">Neurospora tetrasperma (strain FGSC 2508 / ATCC MYA-4615 / P0657)</name>
    <dbReference type="NCBI Taxonomy" id="510951"/>
    <lineage>
        <taxon>Eukaryota</taxon>
        <taxon>Fungi</taxon>
        <taxon>Dikarya</taxon>
        <taxon>Ascomycota</taxon>
        <taxon>Pezizomycotina</taxon>
        <taxon>Sordariomycetes</taxon>
        <taxon>Sordariomycetidae</taxon>
        <taxon>Sordariales</taxon>
        <taxon>Sordariaceae</taxon>
        <taxon>Neurospora</taxon>
    </lineage>
</organism>
<name>F8MKR9_NEUT8</name>
<dbReference type="VEuPathDB" id="FungiDB:NEUTE1DRAFT_110423"/>
<dbReference type="KEGG" id="nte:NEUTE1DRAFT110423"/>
<gene>
    <name evidence="1" type="ORF">NEUTE1DRAFT_110423</name>
</gene>
<dbReference type="Proteomes" id="UP000008065">
    <property type="component" value="Unassembled WGS sequence"/>
</dbReference>
<dbReference type="RefSeq" id="XP_009851348.1">
    <property type="nucleotide sequence ID" value="XM_009853046.1"/>
</dbReference>
<dbReference type="GeneID" id="20822505"/>
<reference evidence="2" key="1">
    <citation type="journal article" date="2011" name="Genetics">
        <title>Massive changes in genome architecture accompany the transition to self-fertility in the filamentous fungus Neurospora tetrasperma.</title>
        <authorList>
            <person name="Ellison C.E."/>
            <person name="Stajich J.E."/>
            <person name="Jacobson D.J."/>
            <person name="Natvig D.O."/>
            <person name="Lapidus A."/>
            <person name="Foster B."/>
            <person name="Aerts A."/>
            <person name="Riley R."/>
            <person name="Lindquist E.A."/>
            <person name="Grigoriev I.V."/>
            <person name="Taylor J.W."/>
        </authorList>
    </citation>
    <scope>NUCLEOTIDE SEQUENCE [LARGE SCALE GENOMIC DNA]</scope>
    <source>
        <strain evidence="2">FGSC 2508 / P0657</strain>
    </source>
</reference>
<dbReference type="HOGENOM" id="CLU_172709_0_0_1"/>